<dbReference type="Gene3D" id="3.80.10.10">
    <property type="entry name" value="Ribonuclease Inhibitor"/>
    <property type="match status" value="1"/>
</dbReference>
<dbReference type="SUPFAM" id="SSF57997">
    <property type="entry name" value="Tropomyosin"/>
    <property type="match status" value="1"/>
</dbReference>
<name>A0AAD1U5X1_EUPCR</name>
<reference evidence="3" key="1">
    <citation type="submission" date="2023-07" db="EMBL/GenBank/DDBJ databases">
        <authorList>
            <consortium name="AG Swart"/>
            <person name="Singh M."/>
            <person name="Singh A."/>
            <person name="Seah K."/>
            <person name="Emmerich C."/>
        </authorList>
    </citation>
    <scope>NUCLEOTIDE SEQUENCE</scope>
    <source>
        <strain evidence="3">DP1</strain>
    </source>
</reference>
<feature type="compositionally biased region" description="Low complexity" evidence="2">
    <location>
        <begin position="26"/>
        <end position="35"/>
    </location>
</feature>
<proteinExistence type="predicted"/>
<comment type="caution">
    <text evidence="3">The sequence shown here is derived from an EMBL/GenBank/DDBJ whole genome shotgun (WGS) entry which is preliminary data.</text>
</comment>
<evidence type="ECO:0000256" key="2">
    <source>
        <dbReference type="SAM" id="MobiDB-lite"/>
    </source>
</evidence>
<keyword evidence="1" id="KW-0175">Coiled coil</keyword>
<evidence type="ECO:0000313" key="4">
    <source>
        <dbReference type="Proteomes" id="UP001295684"/>
    </source>
</evidence>
<keyword evidence="4" id="KW-1185">Reference proteome</keyword>
<dbReference type="Gene3D" id="1.10.287.1490">
    <property type="match status" value="1"/>
</dbReference>
<gene>
    <name evidence="3" type="ORF">ECRASSUSDP1_LOCUS4310</name>
</gene>
<protein>
    <submittedName>
        <fullName evidence="3">Uncharacterized protein</fullName>
    </submittedName>
</protein>
<evidence type="ECO:0000313" key="3">
    <source>
        <dbReference type="EMBL" id="CAI2362980.1"/>
    </source>
</evidence>
<evidence type="ECO:0000256" key="1">
    <source>
        <dbReference type="SAM" id="Coils"/>
    </source>
</evidence>
<sequence length="569" mass="65022">MSIRQALFIQRRHSMIGKEEIKERLSSSSRSSNRRNSSDKHDNKKRILDFLRDPLIDYEQILTKPMKKPALKITSPRETLEILSEVESCLKSVPRNILKLEKNLVYLKPRCVHLREKLQEALSSRAPLSCSYYKNEADKIIGTIKNCDLIKTIDRKKSFGEGIPPSPLTQGLDSTIDGTPLKLSNKIDPQEQEIQELKEIISERDNNIANLKEENNNLKMKIVSLKKTTGNLMKKALRFEKENDNLEKENNNFRKNTDSLKKEITILKGENDSLKEKLVTLENKNADLTRENFRLREKIKYLEEETVHLEEIIEIHENKISSLNNKINYLLDELNTSSPDNFNLLVQAMLGIAFKISPSSTLSLDLANTKHYDLIDKVNDKMPDVGRLGINNLGEDIGQAKKILKSNMLGKIDELSLNEEGQMVEFHEFGEEFEKELLKIVKQNVCKNISLSNFKIQKGSLSELLYSAAHLPSLSLRGCQLETSPIPALNKSYCYVTNLDLSFCGSPELGNWGMNPTHFDNLLHSLCGLKGIRNSLKKITMHLCGLDEKEIREILDKYKFNKKITILAS</sequence>
<dbReference type="Proteomes" id="UP001295684">
    <property type="component" value="Unassembled WGS sequence"/>
</dbReference>
<feature type="region of interest" description="Disordered" evidence="2">
    <location>
        <begin position="20"/>
        <end position="43"/>
    </location>
</feature>
<feature type="coiled-coil region" evidence="1">
    <location>
        <begin position="194"/>
        <end position="333"/>
    </location>
</feature>
<dbReference type="InterPro" id="IPR032675">
    <property type="entry name" value="LRR_dom_sf"/>
</dbReference>
<dbReference type="AlphaFoldDB" id="A0AAD1U5X1"/>
<dbReference type="EMBL" id="CAMPGE010004136">
    <property type="protein sequence ID" value="CAI2362980.1"/>
    <property type="molecule type" value="Genomic_DNA"/>
</dbReference>
<organism evidence="3 4">
    <name type="scientific">Euplotes crassus</name>
    <dbReference type="NCBI Taxonomy" id="5936"/>
    <lineage>
        <taxon>Eukaryota</taxon>
        <taxon>Sar</taxon>
        <taxon>Alveolata</taxon>
        <taxon>Ciliophora</taxon>
        <taxon>Intramacronucleata</taxon>
        <taxon>Spirotrichea</taxon>
        <taxon>Hypotrichia</taxon>
        <taxon>Euplotida</taxon>
        <taxon>Euplotidae</taxon>
        <taxon>Moneuplotes</taxon>
    </lineage>
</organism>
<accession>A0AAD1U5X1</accession>